<keyword evidence="2" id="KW-1185">Reference proteome</keyword>
<reference evidence="1 2" key="1">
    <citation type="journal article" date="2019" name="Commun. Biol.">
        <title>The bagworm genome reveals a unique fibroin gene that provides high tensile strength.</title>
        <authorList>
            <person name="Kono N."/>
            <person name="Nakamura H."/>
            <person name="Ohtoshi R."/>
            <person name="Tomita M."/>
            <person name="Numata K."/>
            <person name="Arakawa K."/>
        </authorList>
    </citation>
    <scope>NUCLEOTIDE SEQUENCE [LARGE SCALE GENOMIC DNA]</scope>
</reference>
<organism evidence="1 2">
    <name type="scientific">Eumeta variegata</name>
    <name type="common">Bagworm moth</name>
    <name type="synonym">Eumeta japonica</name>
    <dbReference type="NCBI Taxonomy" id="151549"/>
    <lineage>
        <taxon>Eukaryota</taxon>
        <taxon>Metazoa</taxon>
        <taxon>Ecdysozoa</taxon>
        <taxon>Arthropoda</taxon>
        <taxon>Hexapoda</taxon>
        <taxon>Insecta</taxon>
        <taxon>Pterygota</taxon>
        <taxon>Neoptera</taxon>
        <taxon>Endopterygota</taxon>
        <taxon>Lepidoptera</taxon>
        <taxon>Glossata</taxon>
        <taxon>Ditrysia</taxon>
        <taxon>Tineoidea</taxon>
        <taxon>Psychidae</taxon>
        <taxon>Oiketicinae</taxon>
        <taxon>Eumeta</taxon>
    </lineage>
</organism>
<dbReference type="AlphaFoldDB" id="A0A4C1VB59"/>
<name>A0A4C1VB59_EUMVA</name>
<dbReference type="EMBL" id="BGZK01000310">
    <property type="protein sequence ID" value="GBP35839.1"/>
    <property type="molecule type" value="Genomic_DNA"/>
</dbReference>
<evidence type="ECO:0000313" key="2">
    <source>
        <dbReference type="Proteomes" id="UP000299102"/>
    </source>
</evidence>
<comment type="caution">
    <text evidence="1">The sequence shown here is derived from an EMBL/GenBank/DDBJ whole genome shotgun (WGS) entry which is preliminary data.</text>
</comment>
<dbReference type="Proteomes" id="UP000299102">
    <property type="component" value="Unassembled WGS sequence"/>
</dbReference>
<proteinExistence type="predicted"/>
<protein>
    <submittedName>
        <fullName evidence="1">Uncharacterized protein</fullName>
    </submittedName>
</protein>
<evidence type="ECO:0000313" key="1">
    <source>
        <dbReference type="EMBL" id="GBP35839.1"/>
    </source>
</evidence>
<accession>A0A4C1VB59</accession>
<sequence>MSHTKTKLTPLGSTRTGIWTVESVPLECVGGVVADGLCGGLPACARAPARTFRAPRDPAGRCRGADALLDSLVIRLRDGERRKYTENGFYVSRTSARSRSAGS</sequence>
<gene>
    <name evidence="1" type="ORF">EVAR_27759_1</name>
</gene>